<keyword evidence="6 13" id="KW-0067">ATP-binding</keyword>
<evidence type="ECO:0000313" key="14">
    <source>
        <dbReference type="Proteomes" id="UP001064933"/>
    </source>
</evidence>
<dbReference type="InterPro" id="IPR036640">
    <property type="entry name" value="ABC1_TM_sf"/>
</dbReference>
<feature type="region of interest" description="Disordered" evidence="9">
    <location>
        <begin position="642"/>
        <end position="714"/>
    </location>
</feature>
<dbReference type="Pfam" id="PF06472">
    <property type="entry name" value="ABC_membrane_2"/>
    <property type="match status" value="1"/>
</dbReference>
<feature type="transmembrane region" description="Helical" evidence="10">
    <location>
        <begin position="366"/>
        <end position="385"/>
    </location>
</feature>
<dbReference type="InterPro" id="IPR011527">
    <property type="entry name" value="ABC1_TM_dom"/>
</dbReference>
<dbReference type="Gene3D" id="1.20.1560.10">
    <property type="entry name" value="ABC transporter type 1, transmembrane domain"/>
    <property type="match status" value="1"/>
</dbReference>
<evidence type="ECO:0000313" key="13">
    <source>
        <dbReference type="EMBL" id="UXH80375.1"/>
    </source>
</evidence>
<feature type="compositionally biased region" description="Polar residues" evidence="9">
    <location>
        <begin position="1"/>
        <end position="11"/>
    </location>
</feature>
<name>A0ABY6B9Y2_9BURK</name>
<evidence type="ECO:0000256" key="9">
    <source>
        <dbReference type="SAM" id="MobiDB-lite"/>
    </source>
</evidence>
<dbReference type="RefSeq" id="WP_261760194.1">
    <property type="nucleotide sequence ID" value="NZ_CP104562.2"/>
</dbReference>
<keyword evidence="3" id="KW-1003">Cell membrane</keyword>
<gene>
    <name evidence="13" type="ORF">N4261_11075</name>
</gene>
<protein>
    <submittedName>
        <fullName evidence="13">ABC transporter ATP-binding protein/permease</fullName>
    </submittedName>
</protein>
<dbReference type="InterPro" id="IPR050835">
    <property type="entry name" value="ABC_transporter_sub-D"/>
</dbReference>
<dbReference type="InterPro" id="IPR003439">
    <property type="entry name" value="ABC_transporter-like_ATP-bd"/>
</dbReference>
<feature type="region of interest" description="Disordered" evidence="9">
    <location>
        <begin position="1"/>
        <end position="73"/>
    </location>
</feature>
<dbReference type="CDD" id="cd03223">
    <property type="entry name" value="ABCD_peroxisomal_ALDP"/>
    <property type="match status" value="1"/>
</dbReference>
<dbReference type="PROSITE" id="PS50893">
    <property type="entry name" value="ABC_TRANSPORTER_2"/>
    <property type="match status" value="1"/>
</dbReference>
<feature type="compositionally biased region" description="Basic and acidic residues" evidence="9">
    <location>
        <begin position="690"/>
        <end position="702"/>
    </location>
</feature>
<dbReference type="Proteomes" id="UP001064933">
    <property type="component" value="Chromosome"/>
</dbReference>
<keyword evidence="7 10" id="KW-1133">Transmembrane helix</keyword>
<dbReference type="PROSITE" id="PS50929">
    <property type="entry name" value="ABC_TM1F"/>
    <property type="match status" value="1"/>
</dbReference>
<proteinExistence type="predicted"/>
<feature type="transmembrane region" description="Helical" evidence="10">
    <location>
        <begin position="138"/>
        <end position="162"/>
    </location>
</feature>
<keyword evidence="8 10" id="KW-0472">Membrane</keyword>
<keyword evidence="4 10" id="KW-0812">Transmembrane</keyword>
<dbReference type="Gene3D" id="3.40.50.300">
    <property type="entry name" value="P-loop containing nucleotide triphosphate hydrolases"/>
    <property type="match status" value="1"/>
</dbReference>
<feature type="transmembrane region" description="Helical" evidence="10">
    <location>
        <begin position="249"/>
        <end position="273"/>
    </location>
</feature>
<feature type="domain" description="ABC transmembrane type-1" evidence="12">
    <location>
        <begin position="208"/>
        <end position="393"/>
    </location>
</feature>
<dbReference type="EMBL" id="CP104562">
    <property type="protein sequence ID" value="UXH80375.1"/>
    <property type="molecule type" value="Genomic_DNA"/>
</dbReference>
<evidence type="ECO:0000256" key="5">
    <source>
        <dbReference type="ARBA" id="ARBA00022741"/>
    </source>
</evidence>
<evidence type="ECO:0000256" key="4">
    <source>
        <dbReference type="ARBA" id="ARBA00022692"/>
    </source>
</evidence>
<feature type="domain" description="ABC transporter" evidence="11">
    <location>
        <begin position="432"/>
        <end position="652"/>
    </location>
</feature>
<dbReference type="InterPro" id="IPR003593">
    <property type="entry name" value="AAA+_ATPase"/>
</dbReference>
<dbReference type="SUPFAM" id="SSF90123">
    <property type="entry name" value="ABC transporter transmembrane region"/>
    <property type="match status" value="1"/>
</dbReference>
<feature type="compositionally biased region" description="Low complexity" evidence="9">
    <location>
        <begin position="19"/>
        <end position="53"/>
    </location>
</feature>
<keyword evidence="2" id="KW-0813">Transport</keyword>
<dbReference type="InterPro" id="IPR027417">
    <property type="entry name" value="P-loop_NTPase"/>
</dbReference>
<evidence type="ECO:0000256" key="3">
    <source>
        <dbReference type="ARBA" id="ARBA00022475"/>
    </source>
</evidence>
<evidence type="ECO:0000256" key="2">
    <source>
        <dbReference type="ARBA" id="ARBA00022448"/>
    </source>
</evidence>
<reference evidence="13" key="1">
    <citation type="submission" date="2022-10" db="EMBL/GenBank/DDBJ databases">
        <title>Characterization and whole genome sequencing of a new Roseateles species, isolated from fresh water.</title>
        <authorList>
            <person name="Guliayeva D.Y."/>
            <person name="Akhremchuk A.E."/>
            <person name="Sikolenko M.A."/>
            <person name="Valentovich L.N."/>
            <person name="Sidarenka A.V."/>
        </authorList>
    </citation>
    <scope>NUCLEOTIDE SEQUENCE</scope>
    <source>
        <strain evidence="13">BIM B-1768</strain>
    </source>
</reference>
<evidence type="ECO:0000259" key="12">
    <source>
        <dbReference type="PROSITE" id="PS50929"/>
    </source>
</evidence>
<accession>A0ABY6B9Y2</accession>
<evidence type="ECO:0000256" key="10">
    <source>
        <dbReference type="SAM" id="Phobius"/>
    </source>
</evidence>
<dbReference type="PANTHER" id="PTHR11384:SF59">
    <property type="entry name" value="LYSOSOMAL COBALAMIN TRANSPORTER ABCD4"/>
    <property type="match status" value="1"/>
</dbReference>
<dbReference type="SMART" id="SM00382">
    <property type="entry name" value="AAA"/>
    <property type="match status" value="1"/>
</dbReference>
<dbReference type="GO" id="GO:0005524">
    <property type="term" value="F:ATP binding"/>
    <property type="evidence" value="ECO:0007669"/>
    <property type="project" value="UniProtKB-KW"/>
</dbReference>
<dbReference type="PANTHER" id="PTHR11384">
    <property type="entry name" value="ATP-BINDING CASSETTE, SUB-FAMILY D MEMBER"/>
    <property type="match status" value="1"/>
</dbReference>
<dbReference type="Pfam" id="PF00005">
    <property type="entry name" value="ABC_tran"/>
    <property type="match status" value="1"/>
</dbReference>
<evidence type="ECO:0000256" key="8">
    <source>
        <dbReference type="ARBA" id="ARBA00023136"/>
    </source>
</evidence>
<comment type="subcellular location">
    <subcellularLocation>
        <location evidence="1">Cell membrane</location>
        <topology evidence="1">Multi-pass membrane protein</topology>
    </subcellularLocation>
</comment>
<feature type="compositionally biased region" description="Basic and acidic residues" evidence="9">
    <location>
        <begin position="55"/>
        <end position="68"/>
    </location>
</feature>
<dbReference type="SUPFAM" id="SSF52540">
    <property type="entry name" value="P-loop containing nucleoside triphosphate hydrolases"/>
    <property type="match status" value="1"/>
</dbReference>
<evidence type="ECO:0000256" key="7">
    <source>
        <dbReference type="ARBA" id="ARBA00022989"/>
    </source>
</evidence>
<feature type="transmembrane region" description="Helical" evidence="10">
    <location>
        <begin position="97"/>
        <end position="118"/>
    </location>
</feature>
<keyword evidence="5" id="KW-0547">Nucleotide-binding</keyword>
<evidence type="ECO:0000256" key="6">
    <source>
        <dbReference type="ARBA" id="ARBA00022840"/>
    </source>
</evidence>
<organism evidence="13 14">
    <name type="scientific">Roseateles amylovorans</name>
    <dbReference type="NCBI Taxonomy" id="2978473"/>
    <lineage>
        <taxon>Bacteria</taxon>
        <taxon>Pseudomonadati</taxon>
        <taxon>Pseudomonadota</taxon>
        <taxon>Betaproteobacteria</taxon>
        <taxon>Burkholderiales</taxon>
        <taxon>Sphaerotilaceae</taxon>
        <taxon>Roseateles</taxon>
    </lineage>
</organism>
<sequence>MPRTSPTNTPSDPGRTADSKANTANSAATAPATNTPSAAGARARARAAAQRALARTRDAFKRKSDSPRRQPPRLSAAAWRQFLQLAKPYWQGDKKRAAWGLLTLLVVLMLCETQLAVMLNDKTGEMTSALAARDHGRFWLSVRDSLMVLAFAVPVYAFYYYMRDAFSNHWRRWLTGRFLDGYLDGRKYYDISRGSAASQHGDIDNPDQRISEDLNTFTGRSTHFLLMMLGSAMQLVAFCAVLWSLSKPLVAFLAVYATTGTFLALYVFGSPLIKLNFWQLRREADFRFGLMRLRENAESIAFYRGEPQERAQIEGRFEAVYDNYAKLIRKQRSLNLFQRGFSQLTLVVPSVILADSVLSGQLEVGAAVQAAGAFAAVLTAVSLIVDNFESLSRFVAGIDRLHALSEAVLHNKPPTGRERERIASSPAEQLALREVTLYTPQFDRLLVDKLNLQLKPGESLLITGVSGCGKSSLLRAIAGLWRTGSGTIEHPPMEDVFFLPQRPYLQPGSLRSQMIYPDTRTDLDDDTLRRILDEVSLPELVDRVGGLDAVQDWEKLLSMGEQQRLAFARVLVRRPKMVILDEATSALDGRNEHRLYQRLCEDGVTLVSIAHRPAVLRHHTHVLRLHGGGEWSLHPAEGFAFESDDPEAADPRVSAGSARGDVRTLTGTSTPALAADPLGTPMSTAPVEADEPRRAAMSEADRSSIAGLSLGTAT</sequence>
<feature type="transmembrane region" description="Helical" evidence="10">
    <location>
        <begin position="224"/>
        <end position="243"/>
    </location>
</feature>
<keyword evidence="14" id="KW-1185">Reference proteome</keyword>
<evidence type="ECO:0000259" key="11">
    <source>
        <dbReference type="PROSITE" id="PS50893"/>
    </source>
</evidence>
<evidence type="ECO:0000256" key="1">
    <source>
        <dbReference type="ARBA" id="ARBA00004651"/>
    </source>
</evidence>